<dbReference type="PATRIC" id="fig|316.101.peg.855"/>
<dbReference type="InterPro" id="IPR011856">
    <property type="entry name" value="tRNA_endonuc-like_dom_sf"/>
</dbReference>
<dbReference type="Pfam" id="PF13589">
    <property type="entry name" value="HATPase_c_3"/>
    <property type="match status" value="1"/>
</dbReference>
<proteinExistence type="predicted"/>
<dbReference type="RefSeq" id="WP_045161845.1">
    <property type="nucleotide sequence ID" value="NZ_JYHV01000015.1"/>
</dbReference>
<dbReference type="SUPFAM" id="SSF55874">
    <property type="entry name" value="ATPase domain of HSP90 chaperone/DNA topoisomerase II/histidine kinase"/>
    <property type="match status" value="1"/>
</dbReference>
<gene>
    <name evidence="1" type="ORF">UF78_09140</name>
</gene>
<reference evidence="1 2" key="1">
    <citation type="submission" date="2015-02" db="EMBL/GenBank/DDBJ databases">
        <title>Draft genome sequence of Pseudomonas stutzeri NT0128 isolated from wheat (Triticum turgidum) rhizosphere.</title>
        <authorList>
            <person name="Tovi N."/>
            <person name="Frenk S."/>
            <person name="Hadar Y."/>
            <person name="Minz D."/>
        </authorList>
    </citation>
    <scope>NUCLEOTIDE SEQUENCE [LARGE SCALE GENOMIC DNA]</scope>
    <source>
        <strain evidence="1 2">NT0128</strain>
    </source>
</reference>
<dbReference type="AlphaFoldDB" id="A0A0D9AMT1"/>
<evidence type="ECO:0000313" key="2">
    <source>
        <dbReference type="Proteomes" id="UP000032487"/>
    </source>
</evidence>
<sequence>MKKLHFQVDSRLATLLSQEYSSTEKALKELVDNAWDADAEQVSITLPAPLSNDPVLVIDDGTGMTAQELSAHYLKIASDRRSKRGLRTTGKQRLIKGRKGIGKFAGLMAASVMKLTTYARSSEVSFTLSLKALEEQADIEHLPIDAEVVPCSPELHGTTITLSDLHQELAYPDAIKLRQILLQEYGRQKGFSIMVNGKPLAIDDLSGTYREDSTTLPDVGDVILRFAISDAKTGLRQPGITLMVDGKAVGKPSFFGLDECDDFPPKLLRKMFGEIDADGLSEHVTAGWDAVVENSELFHQVSEHVQAKLRDAFVETHGMEMRLAHARLQKTIHERLAGMPEFKREYADRAIKRILEKYYDEAPSKVEPIVFVILEALERSDYRILLEHVADAKRRDISAVVDSLSEFGLADMAFLVEQANARSAYLDQLEMLAATTNTLEATMHRAIENSLWILGPEYSLFSSNKTLQRQVEDYLGDRYVGELASKRPDLLLSEDLNGAYLLIEFKRPSHALKYVDYQQATSYRHDFAKHVSKPIKVLIIGGKRSEDFPAANLEPNVSAMLFVDVFSTARRQIQWQLQSRPA</sequence>
<dbReference type="InterPro" id="IPR036890">
    <property type="entry name" value="HATPase_C_sf"/>
</dbReference>
<protein>
    <submittedName>
        <fullName evidence="1">Phosphonate ABC transporter permease</fullName>
    </submittedName>
</protein>
<dbReference type="Gene3D" id="3.30.565.10">
    <property type="entry name" value="Histidine kinase-like ATPase, C-terminal domain"/>
    <property type="match status" value="1"/>
</dbReference>
<comment type="caution">
    <text evidence="1">The sequence shown here is derived from an EMBL/GenBank/DDBJ whole genome shotgun (WGS) entry which is preliminary data.</text>
</comment>
<dbReference type="OrthoDB" id="5096633at2"/>
<name>A0A0D9AMT1_STUST</name>
<dbReference type="EMBL" id="JYHV01000015">
    <property type="protein sequence ID" value="KJH82298.1"/>
    <property type="molecule type" value="Genomic_DNA"/>
</dbReference>
<organism evidence="1 2">
    <name type="scientific">Stutzerimonas stutzeri</name>
    <name type="common">Pseudomonas stutzeri</name>
    <dbReference type="NCBI Taxonomy" id="316"/>
    <lineage>
        <taxon>Bacteria</taxon>
        <taxon>Pseudomonadati</taxon>
        <taxon>Pseudomonadota</taxon>
        <taxon>Gammaproteobacteria</taxon>
        <taxon>Pseudomonadales</taxon>
        <taxon>Pseudomonadaceae</taxon>
        <taxon>Stutzerimonas</taxon>
    </lineage>
</organism>
<evidence type="ECO:0000313" key="1">
    <source>
        <dbReference type="EMBL" id="KJH82298.1"/>
    </source>
</evidence>
<dbReference type="GO" id="GO:0003676">
    <property type="term" value="F:nucleic acid binding"/>
    <property type="evidence" value="ECO:0007669"/>
    <property type="project" value="InterPro"/>
</dbReference>
<dbReference type="Gene3D" id="3.40.1350.10">
    <property type="match status" value="1"/>
</dbReference>
<accession>A0A0D9AMT1</accession>
<dbReference type="Proteomes" id="UP000032487">
    <property type="component" value="Unassembled WGS sequence"/>
</dbReference>